<reference evidence="8 9" key="1">
    <citation type="submission" date="2018-06" db="EMBL/GenBank/DDBJ databases">
        <title>Phytoactinopolyspora halophila sp. nov., a novel halophilic actinomycete isolated from a saline soil in China.</title>
        <authorList>
            <person name="Tang S.-K."/>
        </authorList>
    </citation>
    <scope>NUCLEOTIDE SEQUENCE [LARGE SCALE GENOMIC DNA]</scope>
    <source>
        <strain evidence="8 9">YIM 96934</strain>
    </source>
</reference>
<feature type="transmembrane region" description="Helical" evidence="6">
    <location>
        <begin position="12"/>
        <end position="29"/>
    </location>
</feature>
<feature type="transmembrane region" description="Helical" evidence="6">
    <location>
        <begin position="261"/>
        <end position="283"/>
    </location>
</feature>
<feature type="transmembrane region" description="Helical" evidence="6">
    <location>
        <begin position="49"/>
        <end position="69"/>
    </location>
</feature>
<dbReference type="PANTHER" id="PTHR43385:SF1">
    <property type="entry name" value="RIBOFLAVIN TRANSPORTER RIBJ"/>
    <property type="match status" value="1"/>
</dbReference>
<dbReference type="Proteomes" id="UP000250462">
    <property type="component" value="Unassembled WGS sequence"/>
</dbReference>
<feature type="transmembrane region" description="Helical" evidence="6">
    <location>
        <begin position="76"/>
        <end position="95"/>
    </location>
</feature>
<evidence type="ECO:0000313" key="8">
    <source>
        <dbReference type="EMBL" id="RAW18988.1"/>
    </source>
</evidence>
<dbReference type="CDD" id="cd17355">
    <property type="entry name" value="MFS_YcxA_like"/>
    <property type="match status" value="1"/>
</dbReference>
<feature type="domain" description="Major facilitator superfamily (MFS) profile" evidence="7">
    <location>
        <begin position="1"/>
        <end position="405"/>
    </location>
</feature>
<dbReference type="Gene3D" id="1.20.1250.20">
    <property type="entry name" value="MFS general substrate transporter like domains"/>
    <property type="match status" value="1"/>
</dbReference>
<dbReference type="InterPro" id="IPR052983">
    <property type="entry name" value="MFS_Riboflavin_Transporter"/>
</dbReference>
<dbReference type="InterPro" id="IPR020846">
    <property type="entry name" value="MFS_dom"/>
</dbReference>
<keyword evidence="3 6" id="KW-0812">Transmembrane</keyword>
<dbReference type="AlphaFoldDB" id="A0A329R7C5"/>
<feature type="transmembrane region" description="Helical" evidence="6">
    <location>
        <begin position="227"/>
        <end position="249"/>
    </location>
</feature>
<organism evidence="8 9">
    <name type="scientific">Phytoactinopolyspora halophila</name>
    <dbReference type="NCBI Taxonomy" id="1981511"/>
    <lineage>
        <taxon>Bacteria</taxon>
        <taxon>Bacillati</taxon>
        <taxon>Actinomycetota</taxon>
        <taxon>Actinomycetes</taxon>
        <taxon>Jiangellales</taxon>
        <taxon>Jiangellaceae</taxon>
        <taxon>Phytoactinopolyspora</taxon>
    </lineage>
</organism>
<dbReference type="PANTHER" id="PTHR43385">
    <property type="entry name" value="RIBOFLAVIN TRANSPORTER RIBJ"/>
    <property type="match status" value="1"/>
</dbReference>
<dbReference type="InterPro" id="IPR011701">
    <property type="entry name" value="MFS"/>
</dbReference>
<dbReference type="Pfam" id="PF07690">
    <property type="entry name" value="MFS_1"/>
    <property type="match status" value="1"/>
</dbReference>
<dbReference type="OrthoDB" id="7200137at2"/>
<evidence type="ECO:0000256" key="1">
    <source>
        <dbReference type="ARBA" id="ARBA00004651"/>
    </source>
</evidence>
<comment type="caution">
    <text evidence="8">The sequence shown here is derived from an EMBL/GenBank/DDBJ whole genome shotgun (WGS) entry which is preliminary data.</text>
</comment>
<proteinExistence type="predicted"/>
<feature type="transmembrane region" description="Helical" evidence="6">
    <location>
        <begin position="101"/>
        <end position="124"/>
    </location>
</feature>
<keyword evidence="5 6" id="KW-0472">Membrane</keyword>
<dbReference type="SUPFAM" id="SSF103473">
    <property type="entry name" value="MFS general substrate transporter"/>
    <property type="match status" value="1"/>
</dbReference>
<feature type="transmembrane region" description="Helical" evidence="6">
    <location>
        <begin position="167"/>
        <end position="186"/>
    </location>
</feature>
<evidence type="ECO:0000256" key="6">
    <source>
        <dbReference type="SAM" id="Phobius"/>
    </source>
</evidence>
<keyword evidence="2" id="KW-0813">Transport</keyword>
<sequence length="414" mass="42970">MLDRAGRHRVLLTLCVTETVSYGVLYYAFPVLLTDIGAETGWSRTSLTAAFSVGLLLAAVLGIPAGRWLDRHGPRALMTAGSALAAPSVVLVALAPNVPVFTAGWILAGVSMAGVLYPPAFTAIARWYGAERVKALTLLTLAAGLASTIFAPLTAFLLEHLGWQDAYIALAAILAGITVPGHWWGLRGPWPAREASTHPVTTARSAEHEDTRLRPTDPARIARSVPFVMLVIAIALGSLTAFAVVINLVPMLVERGIDTGTASLALGLGGLGQVAGRLGYPLLTRRTGVRARTMLILLAVALTTILLGVLTAVVALIAASIVAGMARGLIPLLQATAVADRWGTAHYGRLTGILSAPITVTMALAPWSGSVTADIVGDYSTAFLVLAALGLISAAVALLSVPRGAPESEHRTSG</sequence>
<dbReference type="EMBL" id="QMIG01000001">
    <property type="protein sequence ID" value="RAW18988.1"/>
    <property type="molecule type" value="Genomic_DNA"/>
</dbReference>
<name>A0A329R7C5_9ACTN</name>
<accession>A0A329R7C5</accession>
<dbReference type="GO" id="GO:0005886">
    <property type="term" value="C:plasma membrane"/>
    <property type="evidence" value="ECO:0007669"/>
    <property type="project" value="UniProtKB-SubCell"/>
</dbReference>
<dbReference type="InterPro" id="IPR036259">
    <property type="entry name" value="MFS_trans_sf"/>
</dbReference>
<dbReference type="PROSITE" id="PS50850">
    <property type="entry name" value="MFS"/>
    <property type="match status" value="1"/>
</dbReference>
<keyword evidence="9" id="KW-1185">Reference proteome</keyword>
<protein>
    <submittedName>
        <fullName evidence="8">MFS transporter</fullName>
    </submittedName>
</protein>
<evidence type="ECO:0000256" key="2">
    <source>
        <dbReference type="ARBA" id="ARBA00022448"/>
    </source>
</evidence>
<evidence type="ECO:0000256" key="4">
    <source>
        <dbReference type="ARBA" id="ARBA00022989"/>
    </source>
</evidence>
<keyword evidence="4 6" id="KW-1133">Transmembrane helix</keyword>
<evidence type="ECO:0000259" key="7">
    <source>
        <dbReference type="PROSITE" id="PS50850"/>
    </source>
</evidence>
<comment type="subcellular location">
    <subcellularLocation>
        <location evidence="1">Cell membrane</location>
        <topology evidence="1">Multi-pass membrane protein</topology>
    </subcellularLocation>
</comment>
<evidence type="ECO:0000256" key="5">
    <source>
        <dbReference type="ARBA" id="ARBA00023136"/>
    </source>
</evidence>
<evidence type="ECO:0000313" key="9">
    <source>
        <dbReference type="Proteomes" id="UP000250462"/>
    </source>
</evidence>
<feature type="transmembrane region" description="Helical" evidence="6">
    <location>
        <begin position="295"/>
        <end position="323"/>
    </location>
</feature>
<evidence type="ECO:0000256" key="3">
    <source>
        <dbReference type="ARBA" id="ARBA00022692"/>
    </source>
</evidence>
<feature type="transmembrane region" description="Helical" evidence="6">
    <location>
        <begin position="136"/>
        <end position="155"/>
    </location>
</feature>
<feature type="transmembrane region" description="Helical" evidence="6">
    <location>
        <begin position="379"/>
        <end position="401"/>
    </location>
</feature>
<gene>
    <name evidence="8" type="ORF">DPM12_02115</name>
</gene>
<dbReference type="GO" id="GO:0022857">
    <property type="term" value="F:transmembrane transporter activity"/>
    <property type="evidence" value="ECO:0007669"/>
    <property type="project" value="InterPro"/>
</dbReference>